<evidence type="ECO:0000313" key="5">
    <source>
        <dbReference type="RefSeq" id="XP_033582282.1"/>
    </source>
</evidence>
<dbReference type="PANTHER" id="PTHR46310:SF7">
    <property type="entry name" value="AMIDASE 1"/>
    <property type="match status" value="1"/>
</dbReference>
<feature type="domain" description="Scytalone dehydratase-like protein Arp1 N-terminal" evidence="2">
    <location>
        <begin position="56"/>
        <end position="111"/>
    </location>
</feature>
<dbReference type="InterPro" id="IPR023631">
    <property type="entry name" value="Amidase_dom"/>
</dbReference>
<keyword evidence="4" id="KW-1185">Reference proteome</keyword>
<feature type="domain" description="Amidase" evidence="1">
    <location>
        <begin position="204"/>
        <end position="368"/>
    </location>
</feature>
<evidence type="ECO:0000259" key="1">
    <source>
        <dbReference type="Pfam" id="PF01425"/>
    </source>
</evidence>
<reference evidence="5" key="2">
    <citation type="submission" date="2020-04" db="EMBL/GenBank/DDBJ databases">
        <authorList>
            <consortium name="NCBI Genome Project"/>
        </authorList>
    </citation>
    <scope>NUCLEOTIDE SEQUENCE</scope>
    <source>
        <strain evidence="5">CBS 304.34</strain>
    </source>
</reference>
<dbReference type="OrthoDB" id="5423360at2759"/>
<dbReference type="RefSeq" id="XP_033582282.1">
    <property type="nucleotide sequence ID" value="XM_033726973.1"/>
</dbReference>
<reference evidence="5" key="3">
    <citation type="submission" date="2025-04" db="UniProtKB">
        <authorList>
            <consortium name="RefSeq"/>
        </authorList>
    </citation>
    <scope>IDENTIFICATION</scope>
    <source>
        <strain evidence="5">CBS 304.34</strain>
    </source>
</reference>
<reference evidence="3 5" key="1">
    <citation type="journal article" date="2020" name="Stud. Mycol.">
        <title>101 Dothideomycetes genomes: a test case for predicting lifestyles and emergence of pathogens.</title>
        <authorList>
            <person name="Haridas S."/>
            <person name="Albert R."/>
            <person name="Binder M."/>
            <person name="Bloem J."/>
            <person name="Labutti K."/>
            <person name="Salamov A."/>
            <person name="Andreopoulos B."/>
            <person name="Baker S."/>
            <person name="Barry K."/>
            <person name="Bills G."/>
            <person name="Bluhm B."/>
            <person name="Cannon C."/>
            <person name="Castanera R."/>
            <person name="Culley D."/>
            <person name="Daum C."/>
            <person name="Ezra D."/>
            <person name="Gonzalez J."/>
            <person name="Henrissat B."/>
            <person name="Kuo A."/>
            <person name="Liang C."/>
            <person name="Lipzen A."/>
            <person name="Lutzoni F."/>
            <person name="Magnuson J."/>
            <person name="Mondo S."/>
            <person name="Nolan M."/>
            <person name="Ohm R."/>
            <person name="Pangilinan J."/>
            <person name="Park H.-J."/>
            <person name="Ramirez L."/>
            <person name="Alfaro M."/>
            <person name="Sun H."/>
            <person name="Tritt A."/>
            <person name="Yoshinaga Y."/>
            <person name="Zwiers L.-H."/>
            <person name="Turgeon B."/>
            <person name="Goodwin S."/>
            <person name="Spatafora J."/>
            <person name="Crous P."/>
            <person name="Grigoriev I."/>
        </authorList>
    </citation>
    <scope>NUCLEOTIDE SEQUENCE</scope>
    <source>
        <strain evidence="3 5">CBS 304.34</strain>
    </source>
</reference>
<dbReference type="SUPFAM" id="SSF75304">
    <property type="entry name" value="Amidase signature (AS) enzymes"/>
    <property type="match status" value="1"/>
</dbReference>
<dbReference type="GeneID" id="54467866"/>
<evidence type="ECO:0000313" key="3">
    <source>
        <dbReference type="EMBL" id="KAF2815318.1"/>
    </source>
</evidence>
<dbReference type="AlphaFoldDB" id="A0A6A6Z3C4"/>
<dbReference type="EMBL" id="MU003694">
    <property type="protein sequence ID" value="KAF2815318.1"/>
    <property type="molecule type" value="Genomic_DNA"/>
</dbReference>
<dbReference type="Gene3D" id="3.90.1300.10">
    <property type="entry name" value="Amidase signature (AS) domain"/>
    <property type="match status" value="1"/>
</dbReference>
<dbReference type="Pfam" id="PF26053">
    <property type="entry name" value="DUF8016"/>
    <property type="match status" value="1"/>
</dbReference>
<dbReference type="Proteomes" id="UP000504636">
    <property type="component" value="Unplaced"/>
</dbReference>
<evidence type="ECO:0000259" key="2">
    <source>
        <dbReference type="Pfam" id="PF26053"/>
    </source>
</evidence>
<protein>
    <submittedName>
        <fullName evidence="3 5">Amidase signature enzyme</fullName>
    </submittedName>
</protein>
<gene>
    <name evidence="3 5" type="ORF">BDZ99DRAFT_549993</name>
</gene>
<name>A0A6A6Z3C4_9PEZI</name>
<dbReference type="Pfam" id="PF01425">
    <property type="entry name" value="Amidase"/>
    <property type="match status" value="1"/>
</dbReference>
<proteinExistence type="predicted"/>
<dbReference type="InterPro" id="IPR058329">
    <property type="entry name" value="Arp1_N"/>
</dbReference>
<sequence>MGQFTSRSQVPLKGPGPVLGGSIRQIEELRLFELRGARYLALPLAPVSFVIPEFPSGIIPVTVVSTPQGQTFNQSWVDSNIKKWIASDDVFQRDFLTNVVFISVETKASVGLTEVSDHMRHTWDTNWCTLVPEQLVGLEVTSGPYVFWNGQLCKAYRLYDDPNQAFIVGTKPQTSTGFENLRVSGDFYTSLSLAVPSRILPDRSAKRPLEGLRFAVKDIFEIEGLRTTVGCRAYYALSKTAPKTAPTVQKLIDAGAQLVGTLKLGSLITREEPTESADYQAPFNPRGDGYQSAWSSSGGSGAAIAAYDWLDFTISTDTTGSSRRPALANGCFGIRVSSDALPSEGVVPSWSYFDSPALYGRDFAKFENMISTWISPKKELATELPVSLLYLSDFLPVKNEVQMKLIDNFIVDVESTYDIKIEKLSVAETWKANKPADVDEVSIQEYLEDVGVNSFCYGVYHELDWFRKEYHEKFDKAPYVNPVM</sequence>
<dbReference type="InterPro" id="IPR036928">
    <property type="entry name" value="AS_sf"/>
</dbReference>
<evidence type="ECO:0000313" key="4">
    <source>
        <dbReference type="Proteomes" id="UP000504636"/>
    </source>
</evidence>
<accession>A0A6A6Z3C4</accession>
<dbReference type="PANTHER" id="PTHR46310">
    <property type="entry name" value="AMIDASE 1"/>
    <property type="match status" value="1"/>
</dbReference>
<organism evidence="3">
    <name type="scientific">Mytilinidion resinicola</name>
    <dbReference type="NCBI Taxonomy" id="574789"/>
    <lineage>
        <taxon>Eukaryota</taxon>
        <taxon>Fungi</taxon>
        <taxon>Dikarya</taxon>
        <taxon>Ascomycota</taxon>
        <taxon>Pezizomycotina</taxon>
        <taxon>Dothideomycetes</taxon>
        <taxon>Pleosporomycetidae</taxon>
        <taxon>Mytilinidiales</taxon>
        <taxon>Mytilinidiaceae</taxon>
        <taxon>Mytilinidion</taxon>
    </lineage>
</organism>